<organism evidence="1 2">
    <name type="scientific">Macrosiphum euphorbiae</name>
    <name type="common">potato aphid</name>
    <dbReference type="NCBI Taxonomy" id="13131"/>
    <lineage>
        <taxon>Eukaryota</taxon>
        <taxon>Metazoa</taxon>
        <taxon>Ecdysozoa</taxon>
        <taxon>Arthropoda</taxon>
        <taxon>Hexapoda</taxon>
        <taxon>Insecta</taxon>
        <taxon>Pterygota</taxon>
        <taxon>Neoptera</taxon>
        <taxon>Paraneoptera</taxon>
        <taxon>Hemiptera</taxon>
        <taxon>Sternorrhyncha</taxon>
        <taxon>Aphidomorpha</taxon>
        <taxon>Aphidoidea</taxon>
        <taxon>Aphididae</taxon>
        <taxon>Macrosiphini</taxon>
        <taxon>Macrosiphum</taxon>
    </lineage>
</organism>
<dbReference type="EMBL" id="CARXXK010001090">
    <property type="protein sequence ID" value="CAI6373323.1"/>
    <property type="molecule type" value="Genomic_DNA"/>
</dbReference>
<dbReference type="AlphaFoldDB" id="A0AAV0XZZ2"/>
<accession>A0AAV0XZZ2</accession>
<name>A0AAV0XZZ2_9HEMI</name>
<dbReference type="PANTHER" id="PTHR45749">
    <property type="match status" value="1"/>
</dbReference>
<protein>
    <recommendedName>
        <fullName evidence="3">DUF4371 domain-containing protein</fullName>
    </recommendedName>
</protein>
<evidence type="ECO:0008006" key="3">
    <source>
        <dbReference type="Google" id="ProtNLM"/>
    </source>
</evidence>
<comment type="caution">
    <text evidence="1">The sequence shown here is derived from an EMBL/GenBank/DDBJ whole genome shotgun (WGS) entry which is preliminary data.</text>
</comment>
<sequence length="100" mass="11274">MDCTPDVSREEQLSIIIRILDMGNKSMSTIPCIKEYVIEFINVHSTTGYDLTNILLDKLKSIGIDIKDCRGQAYDNGANMKGQYKGVQSRILAKNPRAFF</sequence>
<evidence type="ECO:0000313" key="1">
    <source>
        <dbReference type="EMBL" id="CAI6373323.1"/>
    </source>
</evidence>
<keyword evidence="2" id="KW-1185">Reference proteome</keyword>
<proteinExistence type="predicted"/>
<reference evidence="1 2" key="1">
    <citation type="submission" date="2023-01" db="EMBL/GenBank/DDBJ databases">
        <authorList>
            <person name="Whitehead M."/>
        </authorList>
    </citation>
    <scope>NUCLEOTIDE SEQUENCE [LARGE SCALE GENOMIC DNA]</scope>
</reference>
<dbReference type="PANTHER" id="PTHR45749:SF35">
    <property type="entry name" value="AC-LIKE TRANSPOSASE-RELATED"/>
    <property type="match status" value="1"/>
</dbReference>
<gene>
    <name evidence="1" type="ORF">MEUPH1_LOCUS27091</name>
</gene>
<dbReference type="Proteomes" id="UP001160148">
    <property type="component" value="Unassembled WGS sequence"/>
</dbReference>
<evidence type="ECO:0000313" key="2">
    <source>
        <dbReference type="Proteomes" id="UP001160148"/>
    </source>
</evidence>